<dbReference type="Proteomes" id="UP001165205">
    <property type="component" value="Unassembled WGS sequence"/>
</dbReference>
<evidence type="ECO:0000313" key="3">
    <source>
        <dbReference type="Proteomes" id="UP001165205"/>
    </source>
</evidence>
<proteinExistence type="predicted"/>
<dbReference type="GO" id="GO:0030246">
    <property type="term" value="F:carbohydrate binding"/>
    <property type="evidence" value="ECO:0007669"/>
    <property type="project" value="InterPro"/>
</dbReference>
<reference evidence="2" key="1">
    <citation type="submission" date="2023-04" db="EMBL/GenBank/DDBJ databases">
        <title>Aspergillus oryzae NBRC 4228.</title>
        <authorList>
            <person name="Ichikawa N."/>
            <person name="Sato H."/>
            <person name="Tonouchi N."/>
        </authorList>
    </citation>
    <scope>NUCLEOTIDE SEQUENCE</scope>
    <source>
        <strain evidence="2">NBRC 4228</strain>
    </source>
</reference>
<dbReference type="InterPro" id="IPR014718">
    <property type="entry name" value="GH-type_carb-bd"/>
</dbReference>
<feature type="chain" id="PRO_5042910030" evidence="1">
    <location>
        <begin position="26"/>
        <end position="98"/>
    </location>
</feature>
<organism evidence="2 3">
    <name type="scientific">Aspergillus oryzae</name>
    <name type="common">Yellow koji mold</name>
    <dbReference type="NCBI Taxonomy" id="5062"/>
    <lineage>
        <taxon>Eukaryota</taxon>
        <taxon>Fungi</taxon>
        <taxon>Dikarya</taxon>
        <taxon>Ascomycota</taxon>
        <taxon>Pezizomycotina</taxon>
        <taxon>Eurotiomycetes</taxon>
        <taxon>Eurotiomycetidae</taxon>
        <taxon>Eurotiales</taxon>
        <taxon>Aspergillaceae</taxon>
        <taxon>Aspergillus</taxon>
        <taxon>Aspergillus subgen. Circumdati</taxon>
    </lineage>
</organism>
<feature type="signal peptide" evidence="1">
    <location>
        <begin position="1"/>
        <end position="25"/>
    </location>
</feature>
<evidence type="ECO:0000313" key="2">
    <source>
        <dbReference type="EMBL" id="GMG30562.1"/>
    </source>
</evidence>
<gene>
    <name evidence="2" type="ORF">Aory04_000661200</name>
</gene>
<comment type="caution">
    <text evidence="2">The sequence shown here is derived from an EMBL/GenBank/DDBJ whole genome shotgun (WGS) entry which is preliminary data.</text>
</comment>
<keyword evidence="1" id="KW-0732">Signal</keyword>
<dbReference type="Gene3D" id="2.70.98.10">
    <property type="match status" value="1"/>
</dbReference>
<protein>
    <submittedName>
        <fullName evidence="2">Unnamed protein product</fullName>
    </submittedName>
</protein>
<name>A0AAN4YHY8_ASPOZ</name>
<dbReference type="EMBL" id="BSYA01000072">
    <property type="protein sequence ID" value="GMG30562.1"/>
    <property type="molecule type" value="Genomic_DNA"/>
</dbReference>
<sequence>MRLLISCPTQPLAPLLLGLMTAATAQSVDYSQYVNPLMGSEGPMAGKGYGGGDIFVGGARPFGVTKVGIDTTAANWSIAVLNGGWTPDGNVTAISMCP</sequence>
<dbReference type="AlphaFoldDB" id="A0AAN4YHY8"/>
<evidence type="ECO:0000256" key="1">
    <source>
        <dbReference type="SAM" id="SignalP"/>
    </source>
</evidence>
<accession>A0AAN4YHY8</accession>